<dbReference type="EMBL" id="KZ819757">
    <property type="protein sequence ID" value="PWN52796.1"/>
    <property type="molecule type" value="Genomic_DNA"/>
</dbReference>
<reference evidence="1 2" key="1">
    <citation type="journal article" date="2018" name="Mol. Biol. Evol.">
        <title>Broad Genomic Sampling Reveals a Smut Pathogenic Ancestry of the Fungal Clade Ustilaginomycotina.</title>
        <authorList>
            <person name="Kijpornyongpan T."/>
            <person name="Mondo S.J."/>
            <person name="Barry K."/>
            <person name="Sandor L."/>
            <person name="Lee J."/>
            <person name="Lipzen A."/>
            <person name="Pangilinan J."/>
            <person name="LaButti K."/>
            <person name="Hainaut M."/>
            <person name="Henrissat B."/>
            <person name="Grigoriev I.V."/>
            <person name="Spatafora J.W."/>
            <person name="Aime M.C."/>
        </authorList>
    </citation>
    <scope>NUCLEOTIDE SEQUENCE [LARGE SCALE GENOMIC DNA]</scope>
    <source>
        <strain evidence="1 2">SA 807</strain>
    </source>
</reference>
<gene>
    <name evidence="1" type="ORF">IE53DRAFT_366879</name>
</gene>
<evidence type="ECO:0000313" key="1">
    <source>
        <dbReference type="EMBL" id="PWN52796.1"/>
    </source>
</evidence>
<organism evidence="1 2">
    <name type="scientific">Violaceomyces palustris</name>
    <dbReference type="NCBI Taxonomy" id="1673888"/>
    <lineage>
        <taxon>Eukaryota</taxon>
        <taxon>Fungi</taxon>
        <taxon>Dikarya</taxon>
        <taxon>Basidiomycota</taxon>
        <taxon>Ustilaginomycotina</taxon>
        <taxon>Ustilaginomycetes</taxon>
        <taxon>Violaceomycetales</taxon>
        <taxon>Violaceomycetaceae</taxon>
        <taxon>Violaceomyces</taxon>
    </lineage>
</organism>
<sequence>MDPISTQPSPALPSTTQQQQQQQQQQWIHGTIKKRPRTRDPHRPHHPASSSAVTRGILEQGERLPYYTSPSSSSWGAADVSDDSDLDTDYGGDGYDQDYRRERSTSSTSSRSILANAALEEDGGSSSLLLPPPSKRLHLEDPLTEREVGGRFAKLVLTGSSENGQLGLTGKGVSGSREAKRDASVAFGLSMSPEEQQQRQRHQGQALQKSNLPATPPAPPSSPTKAHPRDEVNLSEVEVEEMGGVGGDDLHLRGNPGNLASSSSSPLVGVGEGLLDIEEDVEVGRKKGPSSFEIEPNRIIINHLEDDEDDDSSWETWSAEVDGGGGGDRTGAWRSGGTEYVVNKELIDKLEAHRRYLLTGQDSDGGGGGGCNDPKQGGGTRGRRISGTRRVSPSHHFPLPSGGYGSRRRSSGESSPASSSGYNTPKPSSSSSSASQGGALILWKDPDQVKKAIITTPGGSTVQPHPSNPLSTTMVQEQVRRPILASGNHEPILSSTPVEGASSALDIPTRIQTEPSLSDLLQLQQQRDPHFVRSPPPPPFASPWPGYRPSEGQRWDDPLKAPTTPAQAAFDDRGGDEMDLD</sequence>
<proteinExistence type="predicted"/>
<protein>
    <submittedName>
        <fullName evidence="1">Uncharacterized protein</fullName>
    </submittedName>
</protein>
<name>A0ACD0P404_9BASI</name>
<keyword evidence="2" id="KW-1185">Reference proteome</keyword>
<evidence type="ECO:0000313" key="2">
    <source>
        <dbReference type="Proteomes" id="UP000245626"/>
    </source>
</evidence>
<accession>A0ACD0P404</accession>
<dbReference type="Proteomes" id="UP000245626">
    <property type="component" value="Unassembled WGS sequence"/>
</dbReference>